<sequence length="56" mass="6528">MKSLLKITFFLFFVNTFSQTEEINQEKIIHKVEGFILSKKIDSAKVYRINTKSCGI</sequence>
<protein>
    <submittedName>
        <fullName evidence="1">Uncharacterized protein</fullName>
    </submittedName>
</protein>
<proteinExistence type="predicted"/>
<keyword evidence="2" id="KW-1185">Reference proteome</keyword>
<dbReference type="RefSeq" id="WP_265725744.1">
    <property type="nucleotide sequence ID" value="NZ_JAOSLC020000003.1"/>
</dbReference>
<dbReference type="Proteomes" id="UP001151478">
    <property type="component" value="Unassembled WGS sequence"/>
</dbReference>
<name>A0ABT5SC89_9FLAO</name>
<evidence type="ECO:0000313" key="2">
    <source>
        <dbReference type="Proteomes" id="UP001151478"/>
    </source>
</evidence>
<dbReference type="EMBL" id="JAOSLC020000003">
    <property type="protein sequence ID" value="MDD7915180.1"/>
    <property type="molecule type" value="Genomic_DNA"/>
</dbReference>
<gene>
    <name evidence="1" type="ORF">N5A56_012495</name>
</gene>
<comment type="caution">
    <text evidence="1">The sequence shown here is derived from an EMBL/GenBank/DDBJ whole genome shotgun (WGS) entry which is preliminary data.</text>
</comment>
<evidence type="ECO:0000313" key="1">
    <source>
        <dbReference type="EMBL" id="MDD7915180.1"/>
    </source>
</evidence>
<organism evidence="1 2">
    <name type="scientific">Polaribacter ponticola</name>
    <dbReference type="NCBI Taxonomy" id="2978475"/>
    <lineage>
        <taxon>Bacteria</taxon>
        <taxon>Pseudomonadati</taxon>
        <taxon>Bacteroidota</taxon>
        <taxon>Flavobacteriia</taxon>
        <taxon>Flavobacteriales</taxon>
        <taxon>Flavobacteriaceae</taxon>
    </lineage>
</organism>
<accession>A0ABT5SC89</accession>
<reference evidence="1" key="1">
    <citation type="submission" date="2023-02" db="EMBL/GenBank/DDBJ databases">
        <title>Polaribacter ponticola sp. nov., isolated from seawater.</title>
        <authorList>
            <person name="Baek J.H."/>
            <person name="Kim J.M."/>
            <person name="Choi D.G."/>
            <person name="Jeon C.O."/>
        </authorList>
    </citation>
    <scope>NUCLEOTIDE SEQUENCE</scope>
    <source>
        <strain evidence="1">MSW5</strain>
    </source>
</reference>